<keyword evidence="2" id="KW-0436">Ligase</keyword>
<proteinExistence type="predicted"/>
<organism evidence="2 3">
    <name type="scientific">Pyramidobacter piscolens W5455</name>
    <dbReference type="NCBI Taxonomy" id="352165"/>
    <lineage>
        <taxon>Bacteria</taxon>
        <taxon>Thermotogati</taxon>
        <taxon>Synergistota</taxon>
        <taxon>Synergistia</taxon>
        <taxon>Synergistales</taxon>
        <taxon>Dethiosulfovibrionaceae</taxon>
        <taxon>Pyramidobacter</taxon>
    </lineage>
</organism>
<dbReference type="PANTHER" id="PTHR11895">
    <property type="entry name" value="TRANSAMIDASE"/>
    <property type="match status" value="1"/>
</dbReference>
<dbReference type="InterPro" id="IPR000120">
    <property type="entry name" value="Amidase"/>
</dbReference>
<dbReference type="Pfam" id="PF01425">
    <property type="entry name" value="Amidase"/>
    <property type="match status" value="1"/>
</dbReference>
<name>A0ABP2HWP5_9BACT</name>
<dbReference type="InterPro" id="IPR036928">
    <property type="entry name" value="AS_sf"/>
</dbReference>
<keyword evidence="3" id="KW-1185">Reference proteome</keyword>
<gene>
    <name evidence="2" type="ORF">HMPREF7215_1695</name>
</gene>
<sequence length="483" mass="52965">MSNAVVEMTAVELSKAIHAGKVSCREVMASYLDHIDKTNPRVNAIVTRVDGEALLEEAGKKDAELASGRDNGWMHGFPQAVKDLVPTKGIRTTKGSLLLKDWIPDADGAIVTAMKRDGAIIIGKTNTPEFGYGSQSYNEVFGATGNPYDENRTSGGSSGGAACAVALRMQAVADGSDFMGSLRNPAGWCNIVSLRPSIGAVPSGGTELFTNSMSTNGPMGRTVADVALLFATMAGYDAKFPLSREADPRVKALTPANVREALKKDQKGVRVGWIGDWGGALPTEPGVMETCRAAVERMKDFGAVVEDIEPFYNMNEFWETIWLPIRHYCASSLKPWYDKCRQNLMKPESRWEYEGSLTMSAQEVYRAFEKRTEFYHSMLRVYDDYDYIVSPTACCFPFDKSVHWPEAIDGTPMRTYHNWMEIVTPWTMGGNAVCTVPAGFGGANRLSIGLQLVAAPHREFEALQFASAYEAVTGFVDKFPPEF</sequence>
<dbReference type="RefSeq" id="WP_009163842.1">
    <property type="nucleotide sequence ID" value="NZ_ADFP01000023.1"/>
</dbReference>
<dbReference type="PANTHER" id="PTHR11895:SF76">
    <property type="entry name" value="INDOLEACETAMIDE HYDROLASE"/>
    <property type="match status" value="1"/>
</dbReference>
<evidence type="ECO:0000313" key="3">
    <source>
        <dbReference type="Proteomes" id="UP000006462"/>
    </source>
</evidence>
<dbReference type="SUPFAM" id="SSF75304">
    <property type="entry name" value="Amidase signature (AS) enzymes"/>
    <property type="match status" value="1"/>
</dbReference>
<dbReference type="EC" id="6.3.5.-" evidence="2"/>
<dbReference type="EMBL" id="ADFP01000023">
    <property type="protein sequence ID" value="EFB91702.1"/>
    <property type="molecule type" value="Genomic_DNA"/>
</dbReference>
<dbReference type="InterPro" id="IPR023631">
    <property type="entry name" value="Amidase_dom"/>
</dbReference>
<comment type="caution">
    <text evidence="2">The sequence shown here is derived from an EMBL/GenBank/DDBJ whole genome shotgun (WGS) entry which is preliminary data.</text>
</comment>
<feature type="domain" description="Amidase" evidence="1">
    <location>
        <begin position="26"/>
        <end position="461"/>
    </location>
</feature>
<reference evidence="2 3" key="1">
    <citation type="submission" date="2009-12" db="EMBL/GenBank/DDBJ databases">
        <authorList>
            <person name="Shrivastava S."/>
            <person name="Madupu R."/>
            <person name="Durkin A.S."/>
            <person name="Torralba M."/>
            <person name="Methe B."/>
            <person name="Sutton G.G."/>
            <person name="Strausberg R.L."/>
            <person name="Nelson K.E."/>
        </authorList>
    </citation>
    <scope>NUCLEOTIDE SEQUENCE [LARGE SCALE GENOMIC DNA]</scope>
    <source>
        <strain evidence="2 3">W5455</strain>
    </source>
</reference>
<dbReference type="GO" id="GO:0016874">
    <property type="term" value="F:ligase activity"/>
    <property type="evidence" value="ECO:0007669"/>
    <property type="project" value="UniProtKB-KW"/>
</dbReference>
<evidence type="ECO:0000259" key="1">
    <source>
        <dbReference type="Pfam" id="PF01425"/>
    </source>
</evidence>
<evidence type="ECO:0000313" key="2">
    <source>
        <dbReference type="EMBL" id="EFB91702.1"/>
    </source>
</evidence>
<dbReference type="NCBIfam" id="NF005686">
    <property type="entry name" value="PRK07486.1"/>
    <property type="match status" value="1"/>
</dbReference>
<protein>
    <submittedName>
        <fullName evidence="2">Amidase</fullName>
        <ecNumber evidence="2">6.3.5.-</ecNumber>
    </submittedName>
</protein>
<dbReference type="Proteomes" id="UP000006462">
    <property type="component" value="Unassembled WGS sequence"/>
</dbReference>
<accession>A0ABP2HWP5</accession>
<dbReference type="Gene3D" id="3.90.1300.10">
    <property type="entry name" value="Amidase signature (AS) domain"/>
    <property type="match status" value="1"/>
</dbReference>